<evidence type="ECO:0000313" key="1">
    <source>
        <dbReference type="EMBL" id="KAJ8387337.1"/>
    </source>
</evidence>
<gene>
    <name evidence="1" type="ORF">AAFF_G00158330</name>
</gene>
<evidence type="ECO:0000313" key="2">
    <source>
        <dbReference type="Proteomes" id="UP001221898"/>
    </source>
</evidence>
<name>A0AAD7RNQ0_9TELE</name>
<organism evidence="1 2">
    <name type="scientific">Aldrovandia affinis</name>
    <dbReference type="NCBI Taxonomy" id="143900"/>
    <lineage>
        <taxon>Eukaryota</taxon>
        <taxon>Metazoa</taxon>
        <taxon>Chordata</taxon>
        <taxon>Craniata</taxon>
        <taxon>Vertebrata</taxon>
        <taxon>Euteleostomi</taxon>
        <taxon>Actinopterygii</taxon>
        <taxon>Neopterygii</taxon>
        <taxon>Teleostei</taxon>
        <taxon>Notacanthiformes</taxon>
        <taxon>Halosauridae</taxon>
        <taxon>Aldrovandia</taxon>
    </lineage>
</organism>
<proteinExistence type="predicted"/>
<keyword evidence="2" id="KW-1185">Reference proteome</keyword>
<protein>
    <submittedName>
        <fullName evidence="1">Uncharacterized protein</fullName>
    </submittedName>
</protein>
<reference evidence="1" key="1">
    <citation type="journal article" date="2023" name="Science">
        <title>Genome structures resolve the early diversification of teleost fishes.</title>
        <authorList>
            <person name="Parey E."/>
            <person name="Louis A."/>
            <person name="Montfort J."/>
            <person name="Bouchez O."/>
            <person name="Roques C."/>
            <person name="Iampietro C."/>
            <person name="Lluch J."/>
            <person name="Castinel A."/>
            <person name="Donnadieu C."/>
            <person name="Desvignes T."/>
            <person name="Floi Bucao C."/>
            <person name="Jouanno E."/>
            <person name="Wen M."/>
            <person name="Mejri S."/>
            <person name="Dirks R."/>
            <person name="Jansen H."/>
            <person name="Henkel C."/>
            <person name="Chen W.J."/>
            <person name="Zahm M."/>
            <person name="Cabau C."/>
            <person name="Klopp C."/>
            <person name="Thompson A.W."/>
            <person name="Robinson-Rechavi M."/>
            <person name="Braasch I."/>
            <person name="Lecointre G."/>
            <person name="Bobe J."/>
            <person name="Postlethwait J.H."/>
            <person name="Berthelot C."/>
            <person name="Roest Crollius H."/>
            <person name="Guiguen Y."/>
        </authorList>
    </citation>
    <scope>NUCLEOTIDE SEQUENCE</scope>
    <source>
        <strain evidence="1">NC1722</strain>
    </source>
</reference>
<accession>A0AAD7RNQ0</accession>
<dbReference type="AlphaFoldDB" id="A0AAD7RNQ0"/>
<sequence length="93" mass="9853">MVLLYAWDLDPSSSSLGREVEPQTLGPAQEAVSVAAGHGHLDGRAVIHVGGFACLPRPFQERVRAAASFCSRRAVTEETTTSAESSTRVALKS</sequence>
<dbReference type="EMBL" id="JAINUG010000213">
    <property type="protein sequence ID" value="KAJ8387337.1"/>
    <property type="molecule type" value="Genomic_DNA"/>
</dbReference>
<comment type="caution">
    <text evidence="1">The sequence shown here is derived from an EMBL/GenBank/DDBJ whole genome shotgun (WGS) entry which is preliminary data.</text>
</comment>
<dbReference type="Proteomes" id="UP001221898">
    <property type="component" value="Unassembled WGS sequence"/>
</dbReference>